<evidence type="ECO:0000256" key="1">
    <source>
        <dbReference type="SAM" id="SignalP"/>
    </source>
</evidence>
<evidence type="ECO:0000313" key="2">
    <source>
        <dbReference type="EMBL" id="OBR99504.1"/>
    </source>
</evidence>
<evidence type="ECO:0008006" key="4">
    <source>
        <dbReference type="Google" id="ProtNLM"/>
    </source>
</evidence>
<dbReference type="Proteomes" id="UP000093757">
    <property type="component" value="Unassembled WGS sequence"/>
</dbReference>
<gene>
    <name evidence="2" type="ORF">A9W98_00090</name>
</gene>
<protein>
    <recommendedName>
        <fullName evidence="4">Ig-like domain-containing protein</fullName>
    </recommendedName>
</protein>
<evidence type="ECO:0000313" key="3">
    <source>
        <dbReference type="Proteomes" id="UP000093757"/>
    </source>
</evidence>
<feature type="signal peptide" evidence="1">
    <location>
        <begin position="1"/>
        <end position="29"/>
    </location>
</feature>
<reference evidence="2 3" key="1">
    <citation type="submission" date="2016-06" db="EMBL/GenBank/DDBJ databases">
        <authorList>
            <person name="Kjaerup R.B."/>
            <person name="Dalgaard T.S."/>
            <person name="Juul-Madsen H.R."/>
        </authorList>
    </citation>
    <scope>NUCLEOTIDE SEQUENCE [LARGE SCALE GENOMIC DNA]</scope>
    <source>
        <strain evidence="2 3">1245752.6</strain>
    </source>
</reference>
<dbReference type="RefSeq" id="WP_065136122.1">
    <property type="nucleotide sequence ID" value="NZ_MAEM01000445.1"/>
</dbReference>
<dbReference type="OrthoDB" id="4571800at2"/>
<dbReference type="AlphaFoldDB" id="A0A1A6BB10"/>
<comment type="caution">
    <text evidence="2">The sequence shown here is derived from an EMBL/GenBank/DDBJ whole genome shotgun (WGS) entry which is preliminary data.</text>
</comment>
<name>A0A1A6BB10_MYCGO</name>
<organism evidence="2 3">
    <name type="scientific">Mycobacterium gordonae</name>
    <dbReference type="NCBI Taxonomy" id="1778"/>
    <lineage>
        <taxon>Bacteria</taxon>
        <taxon>Bacillati</taxon>
        <taxon>Actinomycetota</taxon>
        <taxon>Actinomycetes</taxon>
        <taxon>Mycobacteriales</taxon>
        <taxon>Mycobacteriaceae</taxon>
        <taxon>Mycobacterium</taxon>
    </lineage>
</organism>
<sequence>MWRPRYLRWVAAATAPVIAFVVGSGPAQAQAPSPGDSCTVLHATTQDADGKTMWCNPTMTGSHSLVWQYGGPA</sequence>
<feature type="chain" id="PRO_5008342722" description="Ig-like domain-containing protein" evidence="1">
    <location>
        <begin position="30"/>
        <end position="73"/>
    </location>
</feature>
<keyword evidence="1" id="KW-0732">Signal</keyword>
<accession>A0A1A6BB10</accession>
<proteinExistence type="predicted"/>
<dbReference type="EMBL" id="MAEM01000445">
    <property type="protein sequence ID" value="OBR99504.1"/>
    <property type="molecule type" value="Genomic_DNA"/>
</dbReference>